<proteinExistence type="predicted"/>
<accession>A0AAW9RK81</accession>
<dbReference type="Proteomes" id="UP001359886">
    <property type="component" value="Unassembled WGS sequence"/>
</dbReference>
<keyword evidence="2" id="KW-0378">Hydrolase</keyword>
<comment type="caution">
    <text evidence="2">The sequence shown here is derived from an EMBL/GenBank/DDBJ whole genome shotgun (WGS) entry which is preliminary data.</text>
</comment>
<dbReference type="AlphaFoldDB" id="A0AAW9RK81"/>
<reference evidence="2 3" key="1">
    <citation type="submission" date="2024-02" db="EMBL/GenBank/DDBJ databases">
        <title>A novel Wenzhouxiangellaceae bacterium, isolated from coastal sediments.</title>
        <authorList>
            <person name="Du Z.-J."/>
            <person name="Ye Y.-Q."/>
            <person name="Zhang X.-Y."/>
        </authorList>
    </citation>
    <scope>NUCLEOTIDE SEQUENCE [LARGE SCALE GENOMIC DNA]</scope>
    <source>
        <strain evidence="2 3">CH-27</strain>
    </source>
</reference>
<evidence type="ECO:0000313" key="3">
    <source>
        <dbReference type="Proteomes" id="UP001359886"/>
    </source>
</evidence>
<organism evidence="2 3">
    <name type="scientific">Elongatibacter sediminis</name>
    <dbReference type="NCBI Taxonomy" id="3119006"/>
    <lineage>
        <taxon>Bacteria</taxon>
        <taxon>Pseudomonadati</taxon>
        <taxon>Pseudomonadota</taxon>
        <taxon>Gammaproteobacteria</taxon>
        <taxon>Chromatiales</taxon>
        <taxon>Wenzhouxiangellaceae</taxon>
        <taxon>Elongatibacter</taxon>
    </lineage>
</organism>
<evidence type="ECO:0000313" key="2">
    <source>
        <dbReference type="EMBL" id="MEJ8568026.1"/>
    </source>
</evidence>
<gene>
    <name evidence="2" type="ORF">V3330_10350</name>
</gene>
<name>A0AAW9RK81_9GAMM</name>
<dbReference type="RefSeq" id="WP_354695349.1">
    <property type="nucleotide sequence ID" value="NZ_JAZHOG010000006.1"/>
</dbReference>
<protein>
    <submittedName>
        <fullName evidence="2">Glycoside hydrolase family 172 protein</fullName>
    </submittedName>
</protein>
<dbReference type="InterPro" id="IPR021345">
    <property type="entry name" value="DUF2961"/>
</dbReference>
<keyword evidence="3" id="KW-1185">Reference proteome</keyword>
<evidence type="ECO:0000256" key="1">
    <source>
        <dbReference type="SAM" id="MobiDB-lite"/>
    </source>
</evidence>
<dbReference type="Pfam" id="PF11175">
    <property type="entry name" value="DUF2961"/>
    <property type="match status" value="1"/>
</dbReference>
<dbReference type="EMBL" id="JAZHOG010000006">
    <property type="protein sequence ID" value="MEJ8568026.1"/>
    <property type="molecule type" value="Genomic_DNA"/>
</dbReference>
<dbReference type="Gene3D" id="2.60.120.1390">
    <property type="match status" value="1"/>
</dbReference>
<sequence length="370" mass="41432">MNRFDYLRDLHDLPADIHSRSISFENPTGEKGAGGRSASPLGVGRKGSPARMIAPGECVELANIEGPGVIRHLWMTTYDIADTMRGLVIRMYWEDQEHPAVQAPLGDFFGFAHGVTEPFHTAVHAVSEKFALSMWLPMPFARRARITITNDLSFPALFFYQIDYTVGDRLVEPFGRLHAHFRRENPTTAGRDFEVLPRRRGSGRFLGTVIGVRPGGPNWWGEGEVRVFLDGDESHPTIVGTGTEDYAGLSWGLQQNAFPLCGASRVTTGDRLETGPVSLYRWHLPDPLYWHQDIRVTVQQIGLQPPARDFEDYLASLYDREDDWCACTFWSEPVPGDPLPPLPDVEARLADLDLVPDPDSLPLQGRNENL</sequence>
<dbReference type="GO" id="GO:0016787">
    <property type="term" value="F:hydrolase activity"/>
    <property type="evidence" value="ECO:0007669"/>
    <property type="project" value="UniProtKB-KW"/>
</dbReference>
<feature type="region of interest" description="Disordered" evidence="1">
    <location>
        <begin position="21"/>
        <end position="48"/>
    </location>
</feature>